<proteinExistence type="predicted"/>
<protein>
    <recommendedName>
        <fullName evidence="3">CxC2-like cysteine cluster KDZ transposase-associated domain-containing protein</fullName>
    </recommendedName>
</protein>
<reference evidence="1" key="1">
    <citation type="journal article" date="2019" name="Environ. Microbiol.">
        <title>Fungal ecological strategies reflected in gene transcription - a case study of two litter decomposers.</title>
        <authorList>
            <person name="Barbi F."/>
            <person name="Kohler A."/>
            <person name="Barry K."/>
            <person name="Baskaran P."/>
            <person name="Daum C."/>
            <person name="Fauchery L."/>
            <person name="Ihrmark K."/>
            <person name="Kuo A."/>
            <person name="LaButti K."/>
            <person name="Lipzen A."/>
            <person name="Morin E."/>
            <person name="Grigoriev I.V."/>
            <person name="Henrissat B."/>
            <person name="Lindahl B."/>
            <person name="Martin F."/>
        </authorList>
    </citation>
    <scope>NUCLEOTIDE SEQUENCE</scope>
    <source>
        <strain evidence="1">JB14</strain>
    </source>
</reference>
<name>A0A6A4HIR9_9AGAR</name>
<dbReference type="Proteomes" id="UP000799118">
    <property type="component" value="Unassembled WGS sequence"/>
</dbReference>
<dbReference type="InterPro" id="IPR041078">
    <property type="entry name" value="Plavaka"/>
</dbReference>
<evidence type="ECO:0008006" key="3">
    <source>
        <dbReference type="Google" id="ProtNLM"/>
    </source>
</evidence>
<evidence type="ECO:0000313" key="1">
    <source>
        <dbReference type="EMBL" id="KAE9396994.1"/>
    </source>
</evidence>
<dbReference type="EMBL" id="ML769504">
    <property type="protein sequence ID" value="KAE9396994.1"/>
    <property type="molecule type" value="Genomic_DNA"/>
</dbReference>
<dbReference type="Pfam" id="PF18759">
    <property type="entry name" value="Plavaka"/>
    <property type="match status" value="1"/>
</dbReference>
<dbReference type="OrthoDB" id="2418900at2759"/>
<keyword evidence="2" id="KW-1185">Reference proteome</keyword>
<sequence length="430" mass="49553">MDGSSPTGDGDLFAPFASELDWCIAEWVSLWEDPLLADHLIYQPKSIFQDVEKKKRSYSEMWTEKWWQFTQDKLPTGATAAPLIIATNKTQLTQFSGSKQAYPVYITLGNIPRSLRRKPSQQACILLGYLPVEKISKESLNKQEHSAHYLCLFHEAMHHVGRRVLRWPVQMALSVVYIADFPEQCLVTCSKYGTCLKCPVSADHLGDPLPAGAHCQTNAWTLGVMQEACRTTSSYSQYFKACMKEEVSGYVQRPFWMNFPFPTYISLYQCVLKHLIAWCQDVLGKDELDRRICCLPPAFGVRHFKNGLSSLSQIIRAILDFIYLAQYATHDDDTLSHMDNALSTWHKYKDCFIDLNIQNNLNMPKFHSLEHYVEMICFLGTTDNFNTEMFKCLHIDFATKGWRASNKHNKFPQMTHWLSCQENIKLNNRL</sequence>
<gene>
    <name evidence="1" type="ORF">BT96DRAFT_958038</name>
</gene>
<evidence type="ECO:0000313" key="2">
    <source>
        <dbReference type="Proteomes" id="UP000799118"/>
    </source>
</evidence>
<organism evidence="1 2">
    <name type="scientific">Gymnopus androsaceus JB14</name>
    <dbReference type="NCBI Taxonomy" id="1447944"/>
    <lineage>
        <taxon>Eukaryota</taxon>
        <taxon>Fungi</taxon>
        <taxon>Dikarya</taxon>
        <taxon>Basidiomycota</taxon>
        <taxon>Agaricomycotina</taxon>
        <taxon>Agaricomycetes</taxon>
        <taxon>Agaricomycetidae</taxon>
        <taxon>Agaricales</taxon>
        <taxon>Marasmiineae</taxon>
        <taxon>Omphalotaceae</taxon>
        <taxon>Gymnopus</taxon>
    </lineage>
</organism>
<accession>A0A6A4HIR9</accession>
<dbReference type="AlphaFoldDB" id="A0A6A4HIR9"/>